<protein>
    <recommendedName>
        <fullName evidence="6">Tyr recombinase domain-containing protein</fullName>
    </recommendedName>
</protein>
<reference evidence="7 8" key="1">
    <citation type="submission" date="2017-09" db="EMBL/GenBank/DDBJ databases">
        <title>Sphingomonas adhaesiva DSM 7418, whole genome shotgun sequence.</title>
        <authorList>
            <person name="Feng G."/>
            <person name="Zhu H."/>
        </authorList>
    </citation>
    <scope>NUCLEOTIDE SEQUENCE [LARGE SCALE GENOMIC DNA]</scope>
    <source>
        <strain evidence="7 8">DSM 7418</strain>
    </source>
</reference>
<dbReference type="Gene3D" id="3.30.160.390">
    <property type="entry name" value="Integrase, DNA-binding domain"/>
    <property type="match status" value="1"/>
</dbReference>
<feature type="compositionally biased region" description="Basic residues" evidence="5">
    <location>
        <begin position="460"/>
        <end position="470"/>
    </location>
</feature>
<dbReference type="Pfam" id="PF13356">
    <property type="entry name" value="Arm-DNA-bind_3"/>
    <property type="match status" value="1"/>
</dbReference>
<dbReference type="SUPFAM" id="SSF56349">
    <property type="entry name" value="DNA breaking-rejoining enzymes"/>
    <property type="match status" value="1"/>
</dbReference>
<dbReference type="InterPro" id="IPR025166">
    <property type="entry name" value="Integrase_DNA_bind_dom"/>
</dbReference>
<accession>A0A2A4IAY6</accession>
<name>A0A2A4IAY6_9SPHN</name>
<dbReference type="PANTHER" id="PTHR30629:SF2">
    <property type="entry name" value="PROPHAGE INTEGRASE INTS-RELATED"/>
    <property type="match status" value="1"/>
</dbReference>
<sequence length="470" mass="53471">MKSVRITNRALEGLVKSPASGTKKLIWDRDVVGFGAYMTSSGSISFLYQYRFRGSQTKSIKIGNLGELTCDQARKMAAGLAMQKLTGIDPVAAIKAERVTKQASVDLIVANYFDGYAERRRLKDPISVKQMNVFKRDLVAHIGHLRLDELTTEQVDAFERDLAARGPSMVRSGLVCLRTVINDAVKRGKILRHEAHNFDVPGMKKRTRRIDEWEFLRMFEAARDIGDVRSDVLEVLFRMAKRKEEIAELRWEELDLAKGTWHLPQGRTKSRRPHMIELPRQVVAIIKRQQPDPAKRRGFVFTMNGASAPEMGSQVKDLLDANLHRRIELATPAGSPARQVDHYTIHDWRKIAVTVLRERPFSVGKDVLNAILLHSTMTSLDETYILATLEIEAGEALQTWNDHLDQLLARADAFPGGRALETMGAAERKRRLELIRTGWPKRADQERAEVGRDAKEEARKRRRRRPRTGE</sequence>
<dbReference type="InterPro" id="IPR050808">
    <property type="entry name" value="Phage_Integrase"/>
</dbReference>
<comment type="similarity">
    <text evidence="1">Belongs to the 'phage' integrase family.</text>
</comment>
<feature type="compositionally biased region" description="Basic and acidic residues" evidence="5">
    <location>
        <begin position="443"/>
        <end position="459"/>
    </location>
</feature>
<keyword evidence="4" id="KW-0233">DNA recombination</keyword>
<evidence type="ECO:0000313" key="8">
    <source>
        <dbReference type="Proteomes" id="UP000218323"/>
    </source>
</evidence>
<dbReference type="InterPro" id="IPR010998">
    <property type="entry name" value="Integrase_recombinase_N"/>
</dbReference>
<feature type="domain" description="Tyr recombinase" evidence="6">
    <location>
        <begin position="205"/>
        <end position="397"/>
    </location>
</feature>
<evidence type="ECO:0000259" key="6">
    <source>
        <dbReference type="PROSITE" id="PS51898"/>
    </source>
</evidence>
<feature type="region of interest" description="Disordered" evidence="5">
    <location>
        <begin position="443"/>
        <end position="470"/>
    </location>
</feature>
<dbReference type="Pfam" id="PF00589">
    <property type="entry name" value="Phage_integrase"/>
    <property type="match status" value="1"/>
</dbReference>
<evidence type="ECO:0000313" key="7">
    <source>
        <dbReference type="EMBL" id="PCG15761.1"/>
    </source>
</evidence>
<dbReference type="PROSITE" id="PS51898">
    <property type="entry name" value="TYR_RECOMBINASE"/>
    <property type="match status" value="1"/>
</dbReference>
<dbReference type="InterPro" id="IPR013762">
    <property type="entry name" value="Integrase-like_cat_sf"/>
</dbReference>
<dbReference type="GO" id="GO:0003677">
    <property type="term" value="F:DNA binding"/>
    <property type="evidence" value="ECO:0007669"/>
    <property type="project" value="UniProtKB-KW"/>
</dbReference>
<dbReference type="RefSeq" id="WP_083956688.1">
    <property type="nucleotide sequence ID" value="NZ_NWVC01000001.1"/>
</dbReference>
<keyword evidence="3" id="KW-0238">DNA-binding</keyword>
<evidence type="ECO:0000256" key="1">
    <source>
        <dbReference type="ARBA" id="ARBA00008857"/>
    </source>
</evidence>
<dbReference type="Proteomes" id="UP000218323">
    <property type="component" value="Unassembled WGS sequence"/>
</dbReference>
<proteinExistence type="inferred from homology"/>
<evidence type="ECO:0000256" key="3">
    <source>
        <dbReference type="ARBA" id="ARBA00023125"/>
    </source>
</evidence>
<dbReference type="PANTHER" id="PTHR30629">
    <property type="entry name" value="PROPHAGE INTEGRASE"/>
    <property type="match status" value="1"/>
</dbReference>
<evidence type="ECO:0000256" key="2">
    <source>
        <dbReference type="ARBA" id="ARBA00022908"/>
    </source>
</evidence>
<evidence type="ECO:0000256" key="5">
    <source>
        <dbReference type="SAM" id="MobiDB-lite"/>
    </source>
</evidence>
<keyword evidence="8" id="KW-1185">Reference proteome</keyword>
<dbReference type="GO" id="GO:0015074">
    <property type="term" value="P:DNA integration"/>
    <property type="evidence" value="ECO:0007669"/>
    <property type="project" value="UniProtKB-KW"/>
</dbReference>
<dbReference type="Gene3D" id="1.10.150.130">
    <property type="match status" value="1"/>
</dbReference>
<dbReference type="InterPro" id="IPR011010">
    <property type="entry name" value="DNA_brk_join_enz"/>
</dbReference>
<keyword evidence="2" id="KW-0229">DNA integration</keyword>
<comment type="caution">
    <text evidence="7">The sequence shown here is derived from an EMBL/GenBank/DDBJ whole genome shotgun (WGS) entry which is preliminary data.</text>
</comment>
<dbReference type="InterPro" id="IPR038488">
    <property type="entry name" value="Integrase_DNA-bd_sf"/>
</dbReference>
<dbReference type="AlphaFoldDB" id="A0A2A4IAY6"/>
<organism evidence="7 8">
    <name type="scientific">Sphingomonas adhaesiva</name>
    <dbReference type="NCBI Taxonomy" id="28212"/>
    <lineage>
        <taxon>Bacteria</taxon>
        <taxon>Pseudomonadati</taxon>
        <taxon>Pseudomonadota</taxon>
        <taxon>Alphaproteobacteria</taxon>
        <taxon>Sphingomonadales</taxon>
        <taxon>Sphingomonadaceae</taxon>
        <taxon>Sphingomonas</taxon>
    </lineage>
</organism>
<dbReference type="InterPro" id="IPR002104">
    <property type="entry name" value="Integrase_catalytic"/>
</dbReference>
<gene>
    <name evidence="7" type="ORF">COA07_01915</name>
</gene>
<dbReference type="EMBL" id="NWVC01000001">
    <property type="protein sequence ID" value="PCG15761.1"/>
    <property type="molecule type" value="Genomic_DNA"/>
</dbReference>
<dbReference type="Gene3D" id="1.10.443.10">
    <property type="entry name" value="Intergrase catalytic core"/>
    <property type="match status" value="1"/>
</dbReference>
<dbReference type="GO" id="GO:0006310">
    <property type="term" value="P:DNA recombination"/>
    <property type="evidence" value="ECO:0007669"/>
    <property type="project" value="UniProtKB-KW"/>
</dbReference>
<evidence type="ECO:0000256" key="4">
    <source>
        <dbReference type="ARBA" id="ARBA00023172"/>
    </source>
</evidence>